<evidence type="ECO:0000313" key="2">
    <source>
        <dbReference type="EMBL" id="AFD09101.1"/>
    </source>
</evidence>
<dbReference type="RefSeq" id="WP_014682323.1">
    <property type="nucleotide sequence ID" value="NC_017770.1"/>
</dbReference>
<dbReference type="PANTHER" id="PTHR43682:SF1">
    <property type="entry name" value="LACTATE UTILIZATION PROTEIN C"/>
    <property type="match status" value="1"/>
</dbReference>
<sequence>MNKKPITTPRERMLKNIRKALLEKRDNPYPNYEDSPVYPPNHELLEIIFAEELNKISGHFLFCEDEIQFIENILNLAEEKDWLKIICWDTKLQQLLKKYDYPYIGDDSGFVDAEVGITTCEALIARNGSVLVSSAQQSGRRLSVYPHTHIVLAYASQLVMDLKDAFALLKEKYEEHLPSNITVITGPSRTADIEKTLVLGAHGPKEFYVFLIDDSTMPTEDLDKKE</sequence>
<proteinExistence type="predicted"/>
<reference evidence="2" key="1">
    <citation type="submission" date="2012-02" db="EMBL/GenBank/DDBJ databases">
        <title>The complete genome of Solitalea canadensis DSM 3403.</title>
        <authorList>
            <consortium name="US DOE Joint Genome Institute (JGI-PGF)"/>
            <person name="Lucas S."/>
            <person name="Copeland A."/>
            <person name="Lapidus A."/>
            <person name="Glavina del Rio T."/>
            <person name="Dalin E."/>
            <person name="Tice H."/>
            <person name="Bruce D."/>
            <person name="Goodwin L."/>
            <person name="Pitluck S."/>
            <person name="Peters L."/>
            <person name="Ovchinnikova G."/>
            <person name="Lu M."/>
            <person name="Kyrpides N."/>
            <person name="Mavromatis K."/>
            <person name="Ivanova N."/>
            <person name="Brettin T."/>
            <person name="Detter J.C."/>
            <person name="Han C."/>
            <person name="Larimer F."/>
            <person name="Land M."/>
            <person name="Hauser L."/>
            <person name="Markowitz V."/>
            <person name="Cheng J.-F."/>
            <person name="Hugenholtz P."/>
            <person name="Woyke T."/>
            <person name="Wu D."/>
            <person name="Spring S."/>
            <person name="Schroeder M."/>
            <person name="Kopitz M."/>
            <person name="Brambilla E."/>
            <person name="Klenk H.-P."/>
            <person name="Eisen J.A."/>
        </authorList>
    </citation>
    <scope>NUCLEOTIDE SEQUENCE</scope>
    <source>
        <strain evidence="2">DSM 3403</strain>
    </source>
</reference>
<evidence type="ECO:0000313" key="3">
    <source>
        <dbReference type="Proteomes" id="UP000007590"/>
    </source>
</evidence>
<dbReference type="InterPro" id="IPR024185">
    <property type="entry name" value="FTHF_cligase-like_sf"/>
</dbReference>
<dbReference type="HOGENOM" id="CLU_090664_3_0_10"/>
<gene>
    <name evidence="2" type="ordered locus">Solca_4111</name>
</gene>
<dbReference type="Pfam" id="PF02589">
    <property type="entry name" value="LUD_dom"/>
    <property type="match status" value="1"/>
</dbReference>
<accession>H8KN22</accession>
<dbReference type="OrthoDB" id="9794157at2"/>
<dbReference type="eggNOG" id="COG1556">
    <property type="taxonomic scope" value="Bacteria"/>
</dbReference>
<dbReference type="InterPro" id="IPR003741">
    <property type="entry name" value="LUD_dom"/>
</dbReference>
<protein>
    <recommendedName>
        <fullName evidence="1">LUD domain-containing protein</fullName>
    </recommendedName>
</protein>
<evidence type="ECO:0000259" key="1">
    <source>
        <dbReference type="Pfam" id="PF02589"/>
    </source>
</evidence>
<dbReference type="STRING" id="929556.Solca_4111"/>
<organism evidence="2 3">
    <name type="scientific">Solitalea canadensis (strain ATCC 29591 / DSM 3403 / JCM 21819 / LMG 8368 / NBRC 15130 / NCIMB 12057 / USAM 9D)</name>
    <name type="common">Flexibacter canadensis</name>
    <dbReference type="NCBI Taxonomy" id="929556"/>
    <lineage>
        <taxon>Bacteria</taxon>
        <taxon>Pseudomonadati</taxon>
        <taxon>Bacteroidota</taxon>
        <taxon>Sphingobacteriia</taxon>
        <taxon>Sphingobacteriales</taxon>
        <taxon>Sphingobacteriaceae</taxon>
        <taxon>Solitalea</taxon>
    </lineage>
</organism>
<dbReference type="SUPFAM" id="SSF100950">
    <property type="entry name" value="NagB/RpiA/CoA transferase-like"/>
    <property type="match status" value="1"/>
</dbReference>
<dbReference type="AlphaFoldDB" id="H8KN22"/>
<dbReference type="Gene3D" id="3.40.50.10420">
    <property type="entry name" value="NagB/RpiA/CoA transferase-like"/>
    <property type="match status" value="1"/>
</dbReference>
<feature type="domain" description="LUD" evidence="1">
    <location>
        <begin position="51"/>
        <end position="212"/>
    </location>
</feature>
<dbReference type="Proteomes" id="UP000007590">
    <property type="component" value="Chromosome"/>
</dbReference>
<dbReference type="EMBL" id="CP003349">
    <property type="protein sequence ID" value="AFD09101.1"/>
    <property type="molecule type" value="Genomic_DNA"/>
</dbReference>
<dbReference type="PANTHER" id="PTHR43682">
    <property type="entry name" value="LACTATE UTILIZATION PROTEIN C"/>
    <property type="match status" value="1"/>
</dbReference>
<dbReference type="InterPro" id="IPR037171">
    <property type="entry name" value="NagB/RpiA_transferase-like"/>
</dbReference>
<dbReference type="KEGG" id="scn:Solca_4111"/>
<keyword evidence="3" id="KW-1185">Reference proteome</keyword>
<name>H8KN22_SOLCM</name>